<dbReference type="Proteomes" id="UP000229559">
    <property type="component" value="Unassembled WGS sequence"/>
</dbReference>
<accession>A0A2M6YQ87</accession>
<reference evidence="2" key="1">
    <citation type="submission" date="2017-09" db="EMBL/GenBank/DDBJ databases">
        <title>Depth-based differentiation of microbial function through sediment-hosted aquifers and enrichment of novel symbionts in the deep terrestrial subsurface.</title>
        <authorList>
            <person name="Probst A.J."/>
            <person name="Ladd B."/>
            <person name="Jarett J.K."/>
            <person name="Geller-Mcgrath D.E."/>
            <person name="Sieber C.M.K."/>
            <person name="Emerson J.B."/>
            <person name="Anantharaman K."/>
            <person name="Thomas B.C."/>
            <person name="Malmstrom R."/>
            <person name="Stieglmeier M."/>
            <person name="Klingl A."/>
            <person name="Woyke T."/>
            <person name="Ryan C.M."/>
            <person name="Banfield J.F."/>
        </authorList>
    </citation>
    <scope>NUCLEOTIDE SEQUENCE [LARGE SCALE GENOMIC DNA]</scope>
</reference>
<comment type="caution">
    <text evidence="1">The sequence shown here is derived from an EMBL/GenBank/DDBJ whole genome shotgun (WGS) entry which is preliminary data.</text>
</comment>
<dbReference type="Pfam" id="PF13177">
    <property type="entry name" value="DNA_pol3_delta2"/>
    <property type="match status" value="1"/>
</dbReference>
<dbReference type="SUPFAM" id="SSF52540">
    <property type="entry name" value="P-loop containing nucleoside triphosphate hydrolases"/>
    <property type="match status" value="1"/>
</dbReference>
<dbReference type="Gene3D" id="3.40.50.300">
    <property type="entry name" value="P-loop containing nucleotide triphosphate hydrolases"/>
    <property type="match status" value="1"/>
</dbReference>
<proteinExistence type="predicted"/>
<dbReference type="PANTHER" id="PTHR11669:SF8">
    <property type="entry name" value="DNA POLYMERASE III SUBUNIT DELTA"/>
    <property type="match status" value="1"/>
</dbReference>
<gene>
    <name evidence="1" type="ORF">COT04_00820</name>
</gene>
<evidence type="ECO:0000313" key="1">
    <source>
        <dbReference type="EMBL" id="PIU33298.1"/>
    </source>
</evidence>
<protein>
    <recommendedName>
        <fullName evidence="3">DNA polymerase III subunit delta</fullName>
    </recommendedName>
</protein>
<evidence type="ECO:0000313" key="2">
    <source>
        <dbReference type="Proteomes" id="UP000229559"/>
    </source>
</evidence>
<dbReference type="InterPro" id="IPR050238">
    <property type="entry name" value="DNA_Rep/Repair_Clamp_Loader"/>
</dbReference>
<name>A0A2M6YQ87_9BACT</name>
<dbReference type="InterPro" id="IPR027417">
    <property type="entry name" value="P-loop_NTPase"/>
</dbReference>
<sequence length="234" mass="26277">MLASILITGGDAQKRQAKALLKATDFLGDKTENNPDFFLIKEETSIKIAQIRELKGKVSLKPFSAKAIVVVISEADKMTLPAQNSLLKILEEPPQSSRIILTAPGPKTLLPTIVSRCQIIHLSDETKIDQEILNSQFSILNSLLSASPGQKILLVEKYSRNQEQALAFCQNQLLFLRELLHQKTYNPKPIYHQISLNIAQIARMMRSLQKSLILLKNNVNPRLLIENLLISYPN</sequence>
<dbReference type="GO" id="GO:0006261">
    <property type="term" value="P:DNA-templated DNA replication"/>
    <property type="evidence" value="ECO:0007669"/>
    <property type="project" value="TreeGrafter"/>
</dbReference>
<dbReference type="EMBL" id="PEXA01000025">
    <property type="protein sequence ID" value="PIU33298.1"/>
    <property type="molecule type" value="Genomic_DNA"/>
</dbReference>
<dbReference type="PANTHER" id="PTHR11669">
    <property type="entry name" value="REPLICATION FACTOR C / DNA POLYMERASE III GAMMA-TAU SUBUNIT"/>
    <property type="match status" value="1"/>
</dbReference>
<evidence type="ECO:0008006" key="3">
    <source>
        <dbReference type="Google" id="ProtNLM"/>
    </source>
</evidence>
<dbReference type="AlphaFoldDB" id="A0A2M6YQ87"/>
<organism evidence="1 2">
    <name type="scientific">Candidatus Shapirobacteria bacterium CG07_land_8_20_14_0_80_39_12</name>
    <dbReference type="NCBI Taxonomy" id="1974480"/>
    <lineage>
        <taxon>Bacteria</taxon>
        <taxon>Candidatus Shapironibacteriota</taxon>
    </lineage>
</organism>